<protein>
    <submittedName>
        <fullName evidence="3">Uncharacterized conserved protein</fullName>
    </submittedName>
</protein>
<dbReference type="STRING" id="454171.CP488_01081"/>
<evidence type="ECO:0000313" key="4">
    <source>
        <dbReference type="Proteomes" id="UP000014227"/>
    </source>
</evidence>
<dbReference type="AlphaFoldDB" id="S0ES39"/>
<dbReference type="eggNOG" id="COG3945">
    <property type="taxonomic scope" value="Bacteria"/>
</dbReference>
<keyword evidence="4" id="KW-1185">Reference proteome</keyword>
<dbReference type="GO" id="GO:0005886">
    <property type="term" value="C:plasma membrane"/>
    <property type="evidence" value="ECO:0007669"/>
    <property type="project" value="TreeGrafter"/>
</dbReference>
<evidence type="ECO:0000313" key="3">
    <source>
        <dbReference type="EMBL" id="CCW33916.1"/>
    </source>
</evidence>
<evidence type="ECO:0000256" key="1">
    <source>
        <dbReference type="SAM" id="MobiDB-lite"/>
    </source>
</evidence>
<dbReference type="InParanoid" id="S0ES39"/>
<dbReference type="PATRIC" id="fig|1303518.3.peg.77"/>
<dbReference type="Proteomes" id="UP000014227">
    <property type="component" value="Chromosome I"/>
</dbReference>
<dbReference type="RefSeq" id="WP_016481480.1">
    <property type="nucleotide sequence ID" value="NC_021487.1"/>
</dbReference>
<dbReference type="PANTHER" id="PTHR39966">
    <property type="entry name" value="BLL2471 PROTEIN-RELATED"/>
    <property type="match status" value="1"/>
</dbReference>
<proteinExistence type="predicted"/>
<sequence length="199" mass="22898">MALQIGAKAEGSFREPLQLLSDCHRRIERFLQQLIHVAEQTEGDGLNEAYRDELDTALRYFENAEPLHTADEEVSLFPRLLAKKHEEAERIIRTLEADHDVVGALHKAVGEIGKRWLARGYLEKQELEELLEKLYFLRNTYRRHIGMEDQVLFPLAAALLSAEELEVIGHEMADRRGVPFDTPPGMRCASRRSKQEQPK</sequence>
<organism evidence="3 4">
    <name type="scientific">Chthonomonas calidirosea (strain DSM 23976 / ICMP 18418 / T49)</name>
    <dbReference type="NCBI Taxonomy" id="1303518"/>
    <lineage>
        <taxon>Bacteria</taxon>
        <taxon>Bacillati</taxon>
        <taxon>Armatimonadota</taxon>
        <taxon>Chthonomonadia</taxon>
        <taxon>Chthonomonadales</taxon>
        <taxon>Chthonomonadaceae</taxon>
        <taxon>Chthonomonas</taxon>
    </lineage>
</organism>
<name>S0ES39_CHTCT</name>
<reference evidence="4" key="1">
    <citation type="submission" date="2013-03" db="EMBL/GenBank/DDBJ databases">
        <title>Genome sequence of Chthonomonas calidirosea, the first sequenced genome from the Armatimonadetes phylum (formally candidate division OP10).</title>
        <authorList>
            <person name="Lee K.C.Y."/>
            <person name="Morgan X.C."/>
            <person name="Dunfield P.F."/>
            <person name="Tamas I."/>
            <person name="Houghton K.M."/>
            <person name="Vyssotski M."/>
            <person name="Ryan J.L.J."/>
            <person name="Lagutin K."/>
            <person name="McDonald I.R."/>
            <person name="Stott M.B."/>
        </authorList>
    </citation>
    <scope>NUCLEOTIDE SEQUENCE [LARGE SCALE GENOMIC DNA]</scope>
    <source>
        <strain evidence="4">DSM 23976 / ICMP 18418 / T49</strain>
    </source>
</reference>
<dbReference type="HOGENOM" id="CLU_113668_0_0_0"/>
<dbReference type="OrthoDB" id="119553at2"/>
<dbReference type="Gene3D" id="1.20.120.520">
    <property type="entry name" value="nmb1532 protein domain like"/>
    <property type="match status" value="1"/>
</dbReference>
<accession>S0ES39</accession>
<dbReference type="EMBL" id="HF951689">
    <property type="protein sequence ID" value="CCW33916.1"/>
    <property type="molecule type" value="Genomic_DNA"/>
</dbReference>
<dbReference type="PANTHER" id="PTHR39966:SF1">
    <property type="entry name" value="HEMERYTHRIN-LIKE DOMAIN-CONTAINING PROTEIN"/>
    <property type="match status" value="1"/>
</dbReference>
<feature type="domain" description="Hemerythrin-like" evidence="2">
    <location>
        <begin position="16"/>
        <end position="156"/>
    </location>
</feature>
<evidence type="ECO:0000259" key="2">
    <source>
        <dbReference type="Pfam" id="PF01814"/>
    </source>
</evidence>
<feature type="region of interest" description="Disordered" evidence="1">
    <location>
        <begin position="176"/>
        <end position="199"/>
    </location>
</feature>
<dbReference type="Pfam" id="PF01814">
    <property type="entry name" value="Hemerythrin"/>
    <property type="match status" value="1"/>
</dbReference>
<dbReference type="KEGG" id="ccz:CCALI_00077"/>
<gene>
    <name evidence="3" type="ORF">CCALI_00077</name>
</gene>
<dbReference type="InterPro" id="IPR012312">
    <property type="entry name" value="Hemerythrin-like"/>
</dbReference>